<dbReference type="AlphaFoldDB" id="A0A8E2E377"/>
<feature type="repeat" description="ANK" evidence="2">
    <location>
        <begin position="578"/>
        <end position="603"/>
    </location>
</feature>
<dbReference type="Pfam" id="PF24883">
    <property type="entry name" value="NPHP3_N"/>
    <property type="match status" value="1"/>
</dbReference>
<dbReference type="SUPFAM" id="SSF52540">
    <property type="entry name" value="P-loop containing nucleoside triphosphate hydrolases"/>
    <property type="match status" value="1"/>
</dbReference>
<evidence type="ECO:0000313" key="6">
    <source>
        <dbReference type="Proteomes" id="UP000250266"/>
    </source>
</evidence>
<dbReference type="EMBL" id="KV745207">
    <property type="protein sequence ID" value="OCK76482.1"/>
    <property type="molecule type" value="Genomic_DNA"/>
</dbReference>
<feature type="domain" description="GPI inositol-deacylase winged helix" evidence="3">
    <location>
        <begin position="310"/>
        <end position="405"/>
    </location>
</feature>
<dbReference type="Pfam" id="PF22939">
    <property type="entry name" value="WHD_GPIID"/>
    <property type="match status" value="1"/>
</dbReference>
<name>A0A8E2E377_9PEZI</name>
<keyword evidence="6" id="KW-1185">Reference proteome</keyword>
<feature type="repeat" description="ANK" evidence="2">
    <location>
        <begin position="545"/>
        <end position="577"/>
    </location>
</feature>
<evidence type="ECO:0000256" key="1">
    <source>
        <dbReference type="ARBA" id="ARBA00022737"/>
    </source>
</evidence>
<keyword evidence="1" id="KW-0677">Repeat</keyword>
<sequence length="603" mass="68486">LDAKLAKIRQWLSAPEPSMNYQKALKQRQADTGLWFLESKQYTKWKTGTISSLWLYGIPGCGKTVLSSTVLRNMLQHCHDDPGKVIAYFYFDFNDTQKQDPELMLRSLICQLSQQCVKIPTGLYTLCSSCENGQRQPSLDALLEVTQQMIREFPQSYIILDALDECADRAKLMGILEKIAEWQLQKLHLLVTSRRERDIESSLECFIDRQNAICLQTELVDKDIQRYVRQRLSDDKSLSKWQKDPTIRQEIETALMKGAHGMFRWAACQLDTLGKCRSRLTLRKSLATLPPTLNETYDRILSAIDKEDSEYAVRILRWLTFSSRPLLLEEISEIVAIDVKHDPVFNSEGVLEDPLEALDICSSLVTIATIEESGRRGRNYGSQSTRQVIVLAHYSVKEYLISERSRQGRAARYSMQEAICNEFIAKSCLGYLLQILQSESLSAKSIEEFKLAQYSAEFWMSHAQAAMEQTETLSRLAMKLFSTRNNAYINWIRIHDPEEPWKGPNFRKVPERVPAPLYYASRAGLIKVVSLLLENEIDVNAQGGEYGNALQVASYGGHEQVVKLLLDKSADVNAQGGEYGNALQVASYGGHEQIVKLLLDKGA</sequence>
<dbReference type="Gene3D" id="1.25.40.20">
    <property type="entry name" value="Ankyrin repeat-containing domain"/>
    <property type="match status" value="1"/>
</dbReference>
<evidence type="ECO:0000313" key="5">
    <source>
        <dbReference type="EMBL" id="OCK76482.1"/>
    </source>
</evidence>
<organism evidence="5 6">
    <name type="scientific">Lepidopterella palustris CBS 459.81</name>
    <dbReference type="NCBI Taxonomy" id="1314670"/>
    <lineage>
        <taxon>Eukaryota</taxon>
        <taxon>Fungi</taxon>
        <taxon>Dikarya</taxon>
        <taxon>Ascomycota</taxon>
        <taxon>Pezizomycotina</taxon>
        <taxon>Dothideomycetes</taxon>
        <taxon>Pleosporomycetidae</taxon>
        <taxon>Mytilinidiales</taxon>
        <taxon>Argynnaceae</taxon>
        <taxon>Lepidopterella</taxon>
    </lineage>
</organism>
<gene>
    <name evidence="5" type="ORF">K432DRAFT_278573</name>
</gene>
<feature type="non-terminal residue" evidence="5">
    <location>
        <position position="1"/>
    </location>
</feature>
<protein>
    <submittedName>
        <fullName evidence="5">Ankyrin</fullName>
    </submittedName>
</protein>
<dbReference type="InterPro" id="IPR056884">
    <property type="entry name" value="NPHP3-like_N"/>
</dbReference>
<dbReference type="InterPro" id="IPR002110">
    <property type="entry name" value="Ankyrin_rpt"/>
</dbReference>
<dbReference type="InterPro" id="IPR027417">
    <property type="entry name" value="P-loop_NTPase"/>
</dbReference>
<dbReference type="PANTHER" id="PTHR10039">
    <property type="entry name" value="AMELOGENIN"/>
    <property type="match status" value="1"/>
</dbReference>
<dbReference type="PANTHER" id="PTHR10039:SF16">
    <property type="entry name" value="GPI INOSITOL-DEACYLASE"/>
    <property type="match status" value="1"/>
</dbReference>
<dbReference type="SMART" id="SM00248">
    <property type="entry name" value="ANK"/>
    <property type="match status" value="3"/>
</dbReference>
<dbReference type="PROSITE" id="PS50297">
    <property type="entry name" value="ANK_REP_REGION"/>
    <property type="match status" value="2"/>
</dbReference>
<evidence type="ECO:0000259" key="3">
    <source>
        <dbReference type="Pfam" id="PF22939"/>
    </source>
</evidence>
<dbReference type="InterPro" id="IPR054471">
    <property type="entry name" value="GPIID_WHD"/>
</dbReference>
<evidence type="ECO:0000259" key="4">
    <source>
        <dbReference type="Pfam" id="PF24883"/>
    </source>
</evidence>
<feature type="non-terminal residue" evidence="5">
    <location>
        <position position="603"/>
    </location>
</feature>
<dbReference type="SUPFAM" id="SSF48403">
    <property type="entry name" value="Ankyrin repeat"/>
    <property type="match status" value="1"/>
</dbReference>
<dbReference type="InterPro" id="IPR036770">
    <property type="entry name" value="Ankyrin_rpt-contain_sf"/>
</dbReference>
<feature type="repeat" description="ANK" evidence="2">
    <location>
        <begin position="512"/>
        <end position="544"/>
    </location>
</feature>
<dbReference type="PROSITE" id="PS50088">
    <property type="entry name" value="ANK_REPEAT"/>
    <property type="match status" value="3"/>
</dbReference>
<accession>A0A8E2E377</accession>
<evidence type="ECO:0000256" key="2">
    <source>
        <dbReference type="PROSITE-ProRule" id="PRU00023"/>
    </source>
</evidence>
<feature type="domain" description="Nephrocystin 3-like N-terminal" evidence="4">
    <location>
        <begin position="31"/>
        <end position="194"/>
    </location>
</feature>
<dbReference type="OrthoDB" id="1577640at2759"/>
<dbReference type="Proteomes" id="UP000250266">
    <property type="component" value="Unassembled WGS sequence"/>
</dbReference>
<dbReference type="Gene3D" id="3.40.50.300">
    <property type="entry name" value="P-loop containing nucleotide triphosphate hydrolases"/>
    <property type="match status" value="1"/>
</dbReference>
<dbReference type="Pfam" id="PF12796">
    <property type="entry name" value="Ank_2"/>
    <property type="match status" value="1"/>
</dbReference>
<reference evidence="5 6" key="1">
    <citation type="journal article" date="2016" name="Nat. Commun.">
        <title>Ectomycorrhizal ecology is imprinted in the genome of the dominant symbiotic fungus Cenococcum geophilum.</title>
        <authorList>
            <consortium name="DOE Joint Genome Institute"/>
            <person name="Peter M."/>
            <person name="Kohler A."/>
            <person name="Ohm R.A."/>
            <person name="Kuo A."/>
            <person name="Krutzmann J."/>
            <person name="Morin E."/>
            <person name="Arend M."/>
            <person name="Barry K.W."/>
            <person name="Binder M."/>
            <person name="Choi C."/>
            <person name="Clum A."/>
            <person name="Copeland A."/>
            <person name="Grisel N."/>
            <person name="Haridas S."/>
            <person name="Kipfer T."/>
            <person name="LaButti K."/>
            <person name="Lindquist E."/>
            <person name="Lipzen A."/>
            <person name="Maire R."/>
            <person name="Meier B."/>
            <person name="Mihaltcheva S."/>
            <person name="Molinier V."/>
            <person name="Murat C."/>
            <person name="Poggeler S."/>
            <person name="Quandt C.A."/>
            <person name="Sperisen C."/>
            <person name="Tritt A."/>
            <person name="Tisserant E."/>
            <person name="Crous P.W."/>
            <person name="Henrissat B."/>
            <person name="Nehls U."/>
            <person name="Egli S."/>
            <person name="Spatafora J.W."/>
            <person name="Grigoriev I.V."/>
            <person name="Martin F.M."/>
        </authorList>
    </citation>
    <scope>NUCLEOTIDE SEQUENCE [LARGE SCALE GENOMIC DNA]</scope>
    <source>
        <strain evidence="5 6">CBS 459.81</strain>
    </source>
</reference>
<keyword evidence="2" id="KW-0040">ANK repeat</keyword>
<proteinExistence type="predicted"/>